<evidence type="ECO:0000256" key="1">
    <source>
        <dbReference type="SAM" id="MobiDB-lite"/>
    </source>
</evidence>
<feature type="region of interest" description="Disordered" evidence="1">
    <location>
        <begin position="1"/>
        <end position="36"/>
    </location>
</feature>
<accession>A0ABW5UQT3</accession>
<sequence>MSSGAAESRKSQNENQSNVTDGFGFPQPRPRHENMHKLPTAKATVRVPASLINASLAAILVPRLRAGHQQNLQAVGYRQGEPVLG</sequence>
<dbReference type="Proteomes" id="UP001597463">
    <property type="component" value="Unassembled WGS sequence"/>
</dbReference>
<evidence type="ECO:0000313" key="3">
    <source>
        <dbReference type="Proteomes" id="UP001597463"/>
    </source>
</evidence>
<comment type="caution">
    <text evidence="2">The sequence shown here is derived from an EMBL/GenBank/DDBJ whole genome shotgun (WGS) entry which is preliminary data.</text>
</comment>
<dbReference type="EMBL" id="JBHUMV010000008">
    <property type="protein sequence ID" value="MFD2755981.1"/>
    <property type="molecule type" value="Genomic_DNA"/>
</dbReference>
<gene>
    <name evidence="2" type="ORF">ACFSW6_18080</name>
</gene>
<proteinExistence type="predicted"/>
<evidence type="ECO:0000313" key="2">
    <source>
        <dbReference type="EMBL" id="MFD2755981.1"/>
    </source>
</evidence>
<reference evidence="3" key="1">
    <citation type="journal article" date="2019" name="Int. J. Syst. Evol. Microbiol.">
        <title>The Global Catalogue of Microorganisms (GCM) 10K type strain sequencing project: providing services to taxonomists for standard genome sequencing and annotation.</title>
        <authorList>
            <consortium name="The Broad Institute Genomics Platform"/>
            <consortium name="The Broad Institute Genome Sequencing Center for Infectious Disease"/>
            <person name="Wu L."/>
            <person name="Ma J."/>
        </authorList>
    </citation>
    <scope>NUCLEOTIDE SEQUENCE [LARGE SCALE GENOMIC DNA]</scope>
    <source>
        <strain evidence="3">TISTR 1906</strain>
    </source>
</reference>
<name>A0ABW5UQT3_9BURK</name>
<dbReference type="RefSeq" id="WP_157081794.1">
    <property type="nucleotide sequence ID" value="NZ_BCNT01000001.1"/>
</dbReference>
<keyword evidence="3" id="KW-1185">Reference proteome</keyword>
<protein>
    <submittedName>
        <fullName evidence="2">Uncharacterized protein</fullName>
    </submittedName>
</protein>
<organism evidence="2 3">
    <name type="scientific">Comamonas terrae</name>
    <dbReference type="NCBI Taxonomy" id="673548"/>
    <lineage>
        <taxon>Bacteria</taxon>
        <taxon>Pseudomonadati</taxon>
        <taxon>Pseudomonadota</taxon>
        <taxon>Betaproteobacteria</taxon>
        <taxon>Burkholderiales</taxon>
        <taxon>Comamonadaceae</taxon>
        <taxon>Comamonas</taxon>
    </lineage>
</organism>